<dbReference type="SUPFAM" id="SSF81301">
    <property type="entry name" value="Nucleotidyltransferase"/>
    <property type="match status" value="1"/>
</dbReference>
<protein>
    <recommendedName>
        <fullName evidence="2">Poly(A) RNA polymerase mitochondrial-like central palm domain-containing protein</fullName>
    </recommendedName>
</protein>
<dbReference type="GO" id="GO:0031123">
    <property type="term" value="P:RNA 3'-end processing"/>
    <property type="evidence" value="ECO:0000318"/>
    <property type="project" value="GO_Central"/>
</dbReference>
<dbReference type="SUPFAM" id="SSF81631">
    <property type="entry name" value="PAP/OAS1 substrate-binding domain"/>
    <property type="match status" value="1"/>
</dbReference>
<feature type="domain" description="Poly(A) RNA polymerase mitochondrial-like central palm" evidence="2">
    <location>
        <begin position="163"/>
        <end position="308"/>
    </location>
</feature>
<dbReference type="CDD" id="cd05402">
    <property type="entry name" value="NT_PAP_TUTase"/>
    <property type="match status" value="1"/>
</dbReference>
<feature type="compositionally biased region" description="Polar residues" evidence="1">
    <location>
        <begin position="635"/>
        <end position="653"/>
    </location>
</feature>
<name>A0A251V761_HELAN</name>
<reference evidence="4" key="1">
    <citation type="journal article" date="2017" name="Nature">
        <title>The sunflower genome provides insights into oil metabolism, flowering and Asterid evolution.</title>
        <authorList>
            <person name="Badouin H."/>
            <person name="Gouzy J."/>
            <person name="Grassa C.J."/>
            <person name="Murat F."/>
            <person name="Staton S.E."/>
            <person name="Cottret L."/>
            <person name="Lelandais-Briere C."/>
            <person name="Owens G.L."/>
            <person name="Carrere S."/>
            <person name="Mayjonade B."/>
            <person name="Legrand L."/>
            <person name="Gill N."/>
            <person name="Kane N.C."/>
            <person name="Bowers J.E."/>
            <person name="Hubner S."/>
            <person name="Bellec A."/>
            <person name="Berard A."/>
            <person name="Berges H."/>
            <person name="Blanchet N."/>
            <person name="Boniface M.C."/>
            <person name="Brunel D."/>
            <person name="Catrice O."/>
            <person name="Chaidir N."/>
            <person name="Claudel C."/>
            <person name="Donnadieu C."/>
            <person name="Faraut T."/>
            <person name="Fievet G."/>
            <person name="Helmstetter N."/>
            <person name="King M."/>
            <person name="Knapp S.J."/>
            <person name="Lai Z."/>
            <person name="Le Paslier M.C."/>
            <person name="Lippi Y."/>
            <person name="Lorenzon L."/>
            <person name="Mandel J.R."/>
            <person name="Marage G."/>
            <person name="Marchand G."/>
            <person name="Marquand E."/>
            <person name="Bret-Mestries E."/>
            <person name="Morien E."/>
            <person name="Nambeesan S."/>
            <person name="Nguyen T."/>
            <person name="Pegot-Espagnet P."/>
            <person name="Pouilly N."/>
            <person name="Raftis F."/>
            <person name="Sallet E."/>
            <person name="Schiex T."/>
            <person name="Thomas J."/>
            <person name="Vandecasteele C."/>
            <person name="Vares D."/>
            <person name="Vear F."/>
            <person name="Vautrin S."/>
            <person name="Crespi M."/>
            <person name="Mangin B."/>
            <person name="Burke J.M."/>
            <person name="Salse J."/>
            <person name="Munos S."/>
            <person name="Vincourt P."/>
            <person name="Rieseberg L.H."/>
            <person name="Langlade N.B."/>
        </authorList>
    </citation>
    <scope>NUCLEOTIDE SEQUENCE [LARGE SCALE GENOMIC DNA]</scope>
    <source>
        <strain evidence="4">cv. SF193</strain>
    </source>
</reference>
<dbReference type="PANTHER" id="PTHR12271:SF134">
    <property type="entry name" value="NUCLEOTIDYLTRANSFERASE FAMILY PROTEIN"/>
    <property type="match status" value="1"/>
</dbReference>
<organism evidence="3 4">
    <name type="scientific">Helianthus annuus</name>
    <name type="common">Common sunflower</name>
    <dbReference type="NCBI Taxonomy" id="4232"/>
    <lineage>
        <taxon>Eukaryota</taxon>
        <taxon>Viridiplantae</taxon>
        <taxon>Streptophyta</taxon>
        <taxon>Embryophyta</taxon>
        <taxon>Tracheophyta</taxon>
        <taxon>Spermatophyta</taxon>
        <taxon>Magnoliopsida</taxon>
        <taxon>eudicotyledons</taxon>
        <taxon>Gunneridae</taxon>
        <taxon>Pentapetalae</taxon>
        <taxon>asterids</taxon>
        <taxon>campanulids</taxon>
        <taxon>Asterales</taxon>
        <taxon>Asteraceae</taxon>
        <taxon>Asteroideae</taxon>
        <taxon>Heliantheae alliance</taxon>
        <taxon>Heliantheae</taxon>
        <taxon>Helianthus</taxon>
    </lineage>
</organism>
<dbReference type="GO" id="GO:0016779">
    <property type="term" value="F:nucleotidyltransferase activity"/>
    <property type="evidence" value="ECO:0000318"/>
    <property type="project" value="GO_Central"/>
</dbReference>
<feature type="region of interest" description="Disordered" evidence="1">
    <location>
        <begin position="594"/>
        <end position="653"/>
    </location>
</feature>
<evidence type="ECO:0000313" key="4">
    <source>
        <dbReference type="Proteomes" id="UP000215914"/>
    </source>
</evidence>
<accession>A0A251V761</accession>
<feature type="compositionally biased region" description="Gly residues" evidence="1">
    <location>
        <begin position="596"/>
        <end position="611"/>
    </location>
</feature>
<dbReference type="Proteomes" id="UP000215914">
    <property type="component" value="Chromosome 3"/>
</dbReference>
<evidence type="ECO:0000313" key="3">
    <source>
        <dbReference type="EMBL" id="OTG30792.1"/>
    </source>
</evidence>
<dbReference type="EMBL" id="CM007892">
    <property type="protein sequence ID" value="OTG30792.1"/>
    <property type="molecule type" value="Genomic_DNA"/>
</dbReference>
<evidence type="ECO:0000256" key="1">
    <source>
        <dbReference type="SAM" id="MobiDB-lite"/>
    </source>
</evidence>
<dbReference type="Pfam" id="PF22600">
    <property type="entry name" value="MTPAP-like_central"/>
    <property type="match status" value="1"/>
</dbReference>
<proteinExistence type="predicted"/>
<dbReference type="InterPro" id="IPR043519">
    <property type="entry name" value="NT_sf"/>
</dbReference>
<dbReference type="FunCoup" id="A0A251V761">
    <property type="interactions" value="2592"/>
</dbReference>
<sequence length="653" mass="73041">MMIHLLSKVTSEISNVLVSVHHTEPLLLFKHPPCHQNLVTLCTPGPPYDSSSPSLTGPDRTITPLSLPAFVIVLKGFSTLYFLGWATIMNLHGKDIPSDRESKLVRLLARQQRFTENKTYYEPNQTGLYDREDDWNVLIKKAETFELTESQKLLVNREQLRILEKLLNDAYVIRRPKPSEYENRKQVIRVLNDIAKDLYGNSASCPVVEEFGSFSMDFFTPESDLDLSINFPNSPLVFPREQKIKTLRKFSKKLYSLQSAGRVQNVQPVMRAKVPILKFVDTATGVECDISVENTDGISKSLIIRYISSIDERFRKLSLLMKAWAKAQDINSPKDQTLSSLSIILLVAFHLQTRDPPILPPFSAILKDGDDPASVKNSVRGFQNYGRRNTETLGELFVTFLIKLASVEKLWPKGLCASPYLGHWSPKTWDNKIAIMSVEDFFDRAQNVARAVGKLEVKIIHELVHLTIQNLGRFMNVNLDELKLKESLFGIDGMHSIVVEQKLNAWKQSLEKKTTKTKLITNNVYNPNGASPSTRPLPTGHLGVPQRQAVTAGLETPWAHQSFYQQPMMGTTGVAGGVPANQWWETAWGGPVWTQGWGGGPGGSSTGGWGAANGAAFTNGRSQETQPATDPWGRRQQQPPYGNSSNAHGTTYR</sequence>
<dbReference type="Gene3D" id="3.30.460.10">
    <property type="entry name" value="Beta Polymerase, domain 2"/>
    <property type="match status" value="1"/>
</dbReference>
<dbReference type="InterPro" id="IPR054708">
    <property type="entry name" value="MTPAP-like_central"/>
</dbReference>
<keyword evidence="4" id="KW-1185">Reference proteome</keyword>
<dbReference type="PANTHER" id="PTHR12271">
    <property type="entry name" value="POLY A POLYMERASE CID PAP -RELATED"/>
    <property type="match status" value="1"/>
</dbReference>
<dbReference type="AlphaFoldDB" id="A0A251V761"/>
<gene>
    <name evidence="3" type="ORF">HannXRQ_Chr03g0068381</name>
</gene>
<dbReference type="Gene3D" id="1.10.1410.10">
    <property type="match status" value="1"/>
</dbReference>
<evidence type="ECO:0000259" key="2">
    <source>
        <dbReference type="Pfam" id="PF22600"/>
    </source>
</evidence>
<dbReference type="InParanoid" id="A0A251V761"/>
<dbReference type="STRING" id="4232.A0A251V761"/>
<dbReference type="OMA" id="TWANIHG"/>